<dbReference type="Gene3D" id="2.40.50.140">
    <property type="entry name" value="Nucleic acid-binding proteins"/>
    <property type="match status" value="5"/>
</dbReference>
<comment type="similarity">
    <text evidence="1">Belongs to the bacterial ribosomal protein bS1 family.</text>
</comment>
<sequence length="485" mass="53519">MTEDFNDIDKGSEEEEDFATLFESYGDVMPESFRVGDKVSGKIISIGSDTVFVDIGGKIDGVVDQAELLDEQENMPYRQGDSIELYVVSINESETRLSRALSGIGGLDMLKDAYANEVPIEGKVTQTCKGGFNVDILRRRAFCPISQMDLKHIETADDYVGQTCRFLITQLEENGKNIVVSRRKLLQQEQAKAAEQFYEKLNIGTILDGRVTRIVPYGAFVELAAGVEGMVHISELSWSRIENPGEVVSSGDTITVKIVGIKQGDGPSRKKIALSVKQVESDPWDTAGDRFKVGHKITGKVTNCLNFGAFVEIAPGIEGLVHISEMSYVKRVLNPEDIVKPGQTVSVTIKECDPNKRRLSLSLRDAEGDPWLDVPEKYRVGQAVEGTIEKKERFGYFVTLEPGVTGLLPKSNISKAAHPGMLEKLKEGNTVRVIVEKIQTSDRKITLGPADLAAEGDWKTFIKDSKTSMNPLAEKLQQALRNKDD</sequence>
<evidence type="ECO:0000259" key="5">
    <source>
        <dbReference type="PROSITE" id="PS50126"/>
    </source>
</evidence>
<dbReference type="Proteomes" id="UP000603434">
    <property type="component" value="Unassembled WGS sequence"/>
</dbReference>
<feature type="domain" description="S1 motif" evidence="5">
    <location>
        <begin position="117"/>
        <end position="183"/>
    </location>
</feature>
<evidence type="ECO:0000256" key="1">
    <source>
        <dbReference type="ARBA" id="ARBA00006767"/>
    </source>
</evidence>
<evidence type="ECO:0000256" key="2">
    <source>
        <dbReference type="ARBA" id="ARBA00022980"/>
    </source>
</evidence>
<evidence type="ECO:0000313" key="7">
    <source>
        <dbReference type="Proteomes" id="UP000603434"/>
    </source>
</evidence>
<comment type="caution">
    <text evidence="6">The sequence shown here is derived from an EMBL/GenBank/DDBJ whole genome shotgun (WGS) entry which is preliminary data.</text>
</comment>
<protein>
    <submittedName>
        <fullName evidence="6">30S ribosomal protein S1</fullName>
    </submittedName>
</protein>
<dbReference type="InterPro" id="IPR003029">
    <property type="entry name" value="S1_domain"/>
</dbReference>
<dbReference type="GO" id="GO:0003735">
    <property type="term" value="F:structural constituent of ribosome"/>
    <property type="evidence" value="ECO:0007669"/>
    <property type="project" value="TreeGrafter"/>
</dbReference>
<name>A0A8J6NLP9_9BACT</name>
<comment type="function">
    <text evidence="4">Binds mRNA; thus facilitating recognition of the initiation point. It is needed to translate mRNA with a short Shine-Dalgarno (SD) purine-rich sequence.</text>
</comment>
<feature type="domain" description="S1 motif" evidence="5">
    <location>
        <begin position="36"/>
        <end position="102"/>
    </location>
</feature>
<dbReference type="PRINTS" id="PR00681">
    <property type="entry name" value="RIBOSOMALS1"/>
</dbReference>
<dbReference type="EMBL" id="JACNJH010000177">
    <property type="protein sequence ID" value="MBC8362222.1"/>
    <property type="molecule type" value="Genomic_DNA"/>
</dbReference>
<dbReference type="Pfam" id="PF00575">
    <property type="entry name" value="S1"/>
    <property type="match status" value="5"/>
</dbReference>
<evidence type="ECO:0000313" key="6">
    <source>
        <dbReference type="EMBL" id="MBC8362222.1"/>
    </source>
</evidence>
<evidence type="ECO:0000256" key="4">
    <source>
        <dbReference type="ARBA" id="ARBA00025604"/>
    </source>
</evidence>
<dbReference type="SMART" id="SM00316">
    <property type="entry name" value="S1"/>
    <property type="match status" value="5"/>
</dbReference>
<reference evidence="6 7" key="1">
    <citation type="submission" date="2020-08" db="EMBL/GenBank/DDBJ databases">
        <title>Bridging the membrane lipid divide: bacteria of the FCB group superphylum have the potential to synthesize archaeal ether lipids.</title>
        <authorList>
            <person name="Villanueva L."/>
            <person name="Von Meijenfeldt F.A.B."/>
            <person name="Westbye A.B."/>
            <person name="Yadav S."/>
            <person name="Hopmans E.C."/>
            <person name="Dutilh B.E."/>
            <person name="Sinninghe Damste J.S."/>
        </authorList>
    </citation>
    <scope>NUCLEOTIDE SEQUENCE [LARGE SCALE GENOMIC DNA]</scope>
    <source>
        <strain evidence="6">NIOZ-UU30</strain>
    </source>
</reference>
<gene>
    <name evidence="6" type="ORF">H8E23_12585</name>
</gene>
<dbReference type="PROSITE" id="PS50126">
    <property type="entry name" value="S1"/>
    <property type="match status" value="5"/>
</dbReference>
<accession>A0A8J6NLP9</accession>
<dbReference type="SUPFAM" id="SSF50249">
    <property type="entry name" value="Nucleic acid-binding proteins"/>
    <property type="match status" value="5"/>
</dbReference>
<keyword evidence="2 6" id="KW-0689">Ribosomal protein</keyword>
<feature type="domain" description="S1 motif" evidence="5">
    <location>
        <begin position="381"/>
        <end position="450"/>
    </location>
</feature>
<evidence type="ECO:0000256" key="3">
    <source>
        <dbReference type="ARBA" id="ARBA00023274"/>
    </source>
</evidence>
<dbReference type="AlphaFoldDB" id="A0A8J6NLP9"/>
<dbReference type="PANTHER" id="PTHR10724">
    <property type="entry name" value="30S RIBOSOMAL PROTEIN S1"/>
    <property type="match status" value="1"/>
</dbReference>
<feature type="domain" description="S1 motif" evidence="5">
    <location>
        <begin position="294"/>
        <end position="364"/>
    </location>
</feature>
<dbReference type="FunFam" id="2.40.50.140:FF:000103">
    <property type="entry name" value="protein RRP5 homolog"/>
    <property type="match status" value="1"/>
</dbReference>
<proteinExistence type="inferred from homology"/>
<dbReference type="PANTHER" id="PTHR10724:SF7">
    <property type="entry name" value="SMALL RIBOSOMAL SUBUNIT PROTEIN BS1C"/>
    <property type="match status" value="1"/>
</dbReference>
<dbReference type="GO" id="GO:0006412">
    <property type="term" value="P:translation"/>
    <property type="evidence" value="ECO:0007669"/>
    <property type="project" value="TreeGrafter"/>
</dbReference>
<organism evidence="6 7">
    <name type="scientific">Candidatus Desulfatibia profunda</name>
    <dbReference type="NCBI Taxonomy" id="2841695"/>
    <lineage>
        <taxon>Bacteria</taxon>
        <taxon>Pseudomonadati</taxon>
        <taxon>Thermodesulfobacteriota</taxon>
        <taxon>Desulfobacteria</taxon>
        <taxon>Desulfobacterales</taxon>
        <taxon>Desulfobacterales incertae sedis</taxon>
        <taxon>Candidatus Desulfatibia</taxon>
    </lineage>
</organism>
<dbReference type="GO" id="GO:0022627">
    <property type="term" value="C:cytosolic small ribosomal subunit"/>
    <property type="evidence" value="ECO:0007669"/>
    <property type="project" value="TreeGrafter"/>
</dbReference>
<keyword evidence="3" id="KW-0687">Ribonucleoprotein</keyword>
<dbReference type="CDD" id="cd04465">
    <property type="entry name" value="S1_RPS1_repeat_ec2_hs2"/>
    <property type="match status" value="1"/>
</dbReference>
<dbReference type="InterPro" id="IPR012340">
    <property type="entry name" value="NA-bd_OB-fold"/>
</dbReference>
<dbReference type="GO" id="GO:0003729">
    <property type="term" value="F:mRNA binding"/>
    <property type="evidence" value="ECO:0007669"/>
    <property type="project" value="TreeGrafter"/>
</dbReference>
<dbReference type="CDD" id="cd00164">
    <property type="entry name" value="S1_like"/>
    <property type="match status" value="2"/>
</dbReference>
<dbReference type="NCBIfam" id="NF010379">
    <property type="entry name" value="PRK13806.1"/>
    <property type="match status" value="1"/>
</dbReference>
<dbReference type="InterPro" id="IPR035104">
    <property type="entry name" value="Ribosomal_protein_S1-like"/>
</dbReference>
<feature type="domain" description="S1 motif" evidence="5">
    <location>
        <begin position="204"/>
        <end position="277"/>
    </location>
</feature>
<dbReference type="InterPro" id="IPR050437">
    <property type="entry name" value="Ribos_protein_bS1-like"/>
</dbReference>